<dbReference type="InterPro" id="IPR000868">
    <property type="entry name" value="Isochorismatase-like_dom"/>
</dbReference>
<protein>
    <submittedName>
        <fullName evidence="3">Cysteine hydrolase</fullName>
    </submittedName>
</protein>
<sequence length="200" mass="21734">MSTIKKFEPVKSVLLIMDYQNLILENYLSEKTAADVLARTAALADAAREAEIKVIYVTVGFREGHPEISSKNALFSAIRENGLLVTGATESAIHPDVSPHPGETVIIKHRIGAFSFTDLDMILKANEIQTLIMAGLTTSGVVLSSVRQAFDLDFNLIVAADCCADADEDIHSVLINNILPQHAEVQTADKLIERMSTGKN</sequence>
<evidence type="ECO:0000256" key="1">
    <source>
        <dbReference type="ARBA" id="ARBA00022801"/>
    </source>
</evidence>
<dbReference type="Pfam" id="PF00857">
    <property type="entry name" value="Isochorismatase"/>
    <property type="match status" value="1"/>
</dbReference>
<gene>
    <name evidence="3" type="ORF">FJW00_08130</name>
</gene>
<dbReference type="InterPro" id="IPR050272">
    <property type="entry name" value="Isochorismatase-like_hydrls"/>
</dbReference>
<dbReference type="Gene3D" id="3.40.50.850">
    <property type="entry name" value="Isochorismatase-like"/>
    <property type="match status" value="1"/>
</dbReference>
<dbReference type="EMBL" id="VHIZ01000037">
    <property type="protein sequence ID" value="TPV28906.1"/>
    <property type="molecule type" value="Genomic_DNA"/>
</dbReference>
<feature type="domain" description="Isochorismatase-like" evidence="2">
    <location>
        <begin position="12"/>
        <end position="189"/>
    </location>
</feature>
<name>A0ABY2Z8L2_9GAMM</name>
<dbReference type="CDD" id="cd00431">
    <property type="entry name" value="cysteine_hydrolases"/>
    <property type="match status" value="1"/>
</dbReference>
<dbReference type="PANTHER" id="PTHR43540:SF1">
    <property type="entry name" value="ISOCHORISMATASE HYDROLASE"/>
    <property type="match status" value="1"/>
</dbReference>
<keyword evidence="1 3" id="KW-0378">Hydrolase</keyword>
<evidence type="ECO:0000313" key="3">
    <source>
        <dbReference type="EMBL" id="TPV28906.1"/>
    </source>
</evidence>
<accession>A0ABY2Z8L2</accession>
<dbReference type="RefSeq" id="WP_140923473.1">
    <property type="nucleotide sequence ID" value="NZ_CP122311.1"/>
</dbReference>
<dbReference type="SUPFAM" id="SSF52499">
    <property type="entry name" value="Isochorismatase-like hydrolases"/>
    <property type="match status" value="1"/>
</dbReference>
<evidence type="ECO:0000259" key="2">
    <source>
        <dbReference type="Pfam" id="PF00857"/>
    </source>
</evidence>
<comment type="caution">
    <text evidence="3">The sequence shown here is derived from an EMBL/GenBank/DDBJ whole genome shotgun (WGS) entry which is preliminary data.</text>
</comment>
<reference evidence="3 4" key="1">
    <citation type="submission" date="2019-06" db="EMBL/GenBank/DDBJ databases">
        <title>Taxogenomics and systematics of the genus Pantoea.</title>
        <authorList>
            <person name="Tambong J.T."/>
        </authorList>
    </citation>
    <scope>NUCLEOTIDE SEQUENCE [LARGE SCALE GENOMIC DNA]</scope>
    <source>
        <strain evidence="3 4">LMG 2558</strain>
    </source>
</reference>
<dbReference type="InterPro" id="IPR036380">
    <property type="entry name" value="Isochorismatase-like_sf"/>
</dbReference>
<dbReference type="GO" id="GO:0016787">
    <property type="term" value="F:hydrolase activity"/>
    <property type="evidence" value="ECO:0007669"/>
    <property type="project" value="UniProtKB-KW"/>
</dbReference>
<dbReference type="PANTHER" id="PTHR43540">
    <property type="entry name" value="PEROXYUREIDOACRYLATE/UREIDOACRYLATE AMIDOHYDROLASE-RELATED"/>
    <property type="match status" value="1"/>
</dbReference>
<dbReference type="Proteomes" id="UP000316142">
    <property type="component" value="Unassembled WGS sequence"/>
</dbReference>
<evidence type="ECO:0000313" key="4">
    <source>
        <dbReference type="Proteomes" id="UP000316142"/>
    </source>
</evidence>
<proteinExistence type="predicted"/>
<organism evidence="3 4">
    <name type="scientific">Pantoea anthophila</name>
    <dbReference type="NCBI Taxonomy" id="470931"/>
    <lineage>
        <taxon>Bacteria</taxon>
        <taxon>Pseudomonadati</taxon>
        <taxon>Pseudomonadota</taxon>
        <taxon>Gammaproteobacteria</taxon>
        <taxon>Enterobacterales</taxon>
        <taxon>Erwiniaceae</taxon>
        <taxon>Pantoea</taxon>
    </lineage>
</organism>
<keyword evidence="4" id="KW-1185">Reference proteome</keyword>